<dbReference type="AlphaFoldDB" id="A0A1F7Z062"/>
<dbReference type="Proteomes" id="UP000178870">
    <property type="component" value="Unassembled WGS sequence"/>
</dbReference>
<name>A0A1F7Z062_9BACT</name>
<feature type="compositionally biased region" description="Basic and acidic residues" evidence="1">
    <location>
        <begin position="55"/>
        <end position="73"/>
    </location>
</feature>
<accession>A0A1F7Z062</accession>
<evidence type="ECO:0000313" key="2">
    <source>
        <dbReference type="EMBL" id="OGM32834.1"/>
    </source>
</evidence>
<sequence>MALDLTSRLRKILGMGEEMEQEGDEYQVPQVDVPIQLRTSVESRRVTPMAAPPGREARLGDRSKVVDNIEQRPEGGLTGNQPWGKGATGREVDPVTGRSGVK</sequence>
<protein>
    <submittedName>
        <fullName evidence="2">Uncharacterized protein</fullName>
    </submittedName>
</protein>
<dbReference type="EMBL" id="MGGP01000012">
    <property type="protein sequence ID" value="OGM32834.1"/>
    <property type="molecule type" value="Genomic_DNA"/>
</dbReference>
<reference evidence="2 3" key="1">
    <citation type="journal article" date="2016" name="Nat. Commun.">
        <title>Thousands of microbial genomes shed light on interconnected biogeochemical processes in an aquifer system.</title>
        <authorList>
            <person name="Anantharaman K."/>
            <person name="Brown C.T."/>
            <person name="Hug L.A."/>
            <person name="Sharon I."/>
            <person name="Castelle C.J."/>
            <person name="Probst A.J."/>
            <person name="Thomas B.C."/>
            <person name="Singh A."/>
            <person name="Wilkins M.J."/>
            <person name="Karaoz U."/>
            <person name="Brodie E.L."/>
            <person name="Williams K.H."/>
            <person name="Hubbard S.S."/>
            <person name="Banfield J.F."/>
        </authorList>
    </citation>
    <scope>NUCLEOTIDE SEQUENCE [LARGE SCALE GENOMIC DNA]</scope>
</reference>
<organism evidence="2 3">
    <name type="scientific">Candidatus Woesebacteria bacterium RIFCSPHIGHO2_01_FULL_44_21</name>
    <dbReference type="NCBI Taxonomy" id="1802503"/>
    <lineage>
        <taxon>Bacteria</taxon>
        <taxon>Candidatus Woeseibacteriota</taxon>
    </lineage>
</organism>
<feature type="region of interest" description="Disordered" evidence="1">
    <location>
        <begin position="44"/>
        <end position="102"/>
    </location>
</feature>
<evidence type="ECO:0000313" key="3">
    <source>
        <dbReference type="Proteomes" id="UP000178870"/>
    </source>
</evidence>
<evidence type="ECO:0000256" key="1">
    <source>
        <dbReference type="SAM" id="MobiDB-lite"/>
    </source>
</evidence>
<comment type="caution">
    <text evidence="2">The sequence shown here is derived from an EMBL/GenBank/DDBJ whole genome shotgun (WGS) entry which is preliminary data.</text>
</comment>
<proteinExistence type="predicted"/>
<gene>
    <name evidence="2" type="ORF">A2803_05835</name>
</gene>